<organism evidence="1 2">
    <name type="scientific">Methylomusa anaerophila</name>
    <dbReference type="NCBI Taxonomy" id="1930071"/>
    <lineage>
        <taxon>Bacteria</taxon>
        <taxon>Bacillati</taxon>
        <taxon>Bacillota</taxon>
        <taxon>Negativicutes</taxon>
        <taxon>Selenomonadales</taxon>
        <taxon>Sporomusaceae</taxon>
        <taxon>Methylomusa</taxon>
    </lineage>
</organism>
<dbReference type="OrthoDB" id="1680568at2"/>
<dbReference type="AlphaFoldDB" id="A0A348AET4"/>
<dbReference type="EMBL" id="AP018449">
    <property type="protein sequence ID" value="BBB89582.1"/>
    <property type="molecule type" value="Genomic_DNA"/>
</dbReference>
<accession>A0A348AET4</accession>
<dbReference type="KEGG" id="mana:MAMMFC1_00215"/>
<name>A0A348AET4_9FIRM</name>
<evidence type="ECO:0000313" key="1">
    <source>
        <dbReference type="EMBL" id="BBB89582.1"/>
    </source>
</evidence>
<dbReference type="Proteomes" id="UP000276437">
    <property type="component" value="Chromosome"/>
</dbReference>
<gene>
    <name evidence="1" type="ORF">MAMMFC1_00215</name>
</gene>
<keyword evidence="2" id="KW-1185">Reference proteome</keyword>
<protein>
    <submittedName>
        <fullName evidence="1">Uncharacterized protein</fullName>
    </submittedName>
</protein>
<dbReference type="RefSeq" id="WP_126305711.1">
    <property type="nucleotide sequence ID" value="NZ_AP018449.1"/>
</dbReference>
<evidence type="ECO:0000313" key="2">
    <source>
        <dbReference type="Proteomes" id="UP000276437"/>
    </source>
</evidence>
<sequence length="130" mass="15052">MYIEKRANGTYYLRESKWDPKLKQTVSTVTYLGRNACKAHAKLAILTQNEDLLYEMAHIYDCDELLVKIIKSLENHKKSCDYININCILEHCIISLERLWAVGNNEAALQAECLRCRHYCIAIVRITISS</sequence>
<proteinExistence type="predicted"/>
<reference evidence="1 2" key="1">
    <citation type="journal article" date="2018" name="Int. J. Syst. Evol. Microbiol.">
        <title>Methylomusa anaerophila gen. nov., sp. nov., an anaerobic methanol-utilizing bacterium isolated from a microbial fuel cell.</title>
        <authorList>
            <person name="Amano N."/>
            <person name="Yamamuro A."/>
            <person name="Miyahara M."/>
            <person name="Kouzuma A."/>
            <person name="Abe T."/>
            <person name="Watanabe K."/>
        </authorList>
    </citation>
    <scope>NUCLEOTIDE SEQUENCE [LARGE SCALE GENOMIC DNA]</scope>
    <source>
        <strain evidence="1 2">MMFC1</strain>
    </source>
</reference>